<accession>A0AAV4XTL8</accession>
<dbReference type="Proteomes" id="UP001054945">
    <property type="component" value="Unassembled WGS sequence"/>
</dbReference>
<dbReference type="AlphaFoldDB" id="A0AAV4XTL8"/>
<comment type="caution">
    <text evidence="1">The sequence shown here is derived from an EMBL/GenBank/DDBJ whole genome shotgun (WGS) entry which is preliminary data.</text>
</comment>
<gene>
    <name evidence="1" type="ORF">CEXT_176861</name>
</gene>
<dbReference type="EMBL" id="BPLR01018253">
    <property type="protein sequence ID" value="GIY98072.1"/>
    <property type="molecule type" value="Genomic_DNA"/>
</dbReference>
<proteinExistence type="predicted"/>
<name>A0AAV4XTL8_CAEEX</name>
<organism evidence="1 2">
    <name type="scientific">Caerostris extrusa</name>
    <name type="common">Bark spider</name>
    <name type="synonym">Caerostris bankana</name>
    <dbReference type="NCBI Taxonomy" id="172846"/>
    <lineage>
        <taxon>Eukaryota</taxon>
        <taxon>Metazoa</taxon>
        <taxon>Ecdysozoa</taxon>
        <taxon>Arthropoda</taxon>
        <taxon>Chelicerata</taxon>
        <taxon>Arachnida</taxon>
        <taxon>Araneae</taxon>
        <taxon>Araneomorphae</taxon>
        <taxon>Entelegynae</taxon>
        <taxon>Araneoidea</taxon>
        <taxon>Araneidae</taxon>
        <taxon>Caerostris</taxon>
    </lineage>
</organism>
<keyword evidence="2" id="KW-1185">Reference proteome</keyword>
<protein>
    <submittedName>
        <fullName evidence="1">Uncharacterized protein</fullName>
    </submittedName>
</protein>
<reference evidence="1 2" key="1">
    <citation type="submission" date="2021-06" db="EMBL/GenBank/DDBJ databases">
        <title>Caerostris extrusa draft genome.</title>
        <authorList>
            <person name="Kono N."/>
            <person name="Arakawa K."/>
        </authorList>
    </citation>
    <scope>NUCLEOTIDE SEQUENCE [LARGE SCALE GENOMIC DNA]</scope>
</reference>
<evidence type="ECO:0000313" key="2">
    <source>
        <dbReference type="Proteomes" id="UP001054945"/>
    </source>
</evidence>
<sequence>MSTRQNRLMTNGETKNSLKIKHFLLVTGPSSGGIQNDVNCLLVTGGNAAVRQCSNQSPTMTQRKPLNSGLEMTQQSRACSGENDTRACMFALPSHDDTRIVISCVSPKYWWNHL</sequence>
<evidence type="ECO:0000313" key="1">
    <source>
        <dbReference type="EMBL" id="GIY98072.1"/>
    </source>
</evidence>